<dbReference type="SMART" id="SM00854">
    <property type="entry name" value="PGA_cap"/>
    <property type="match status" value="1"/>
</dbReference>
<dbReference type="Proteomes" id="UP000316778">
    <property type="component" value="Unassembled WGS sequence"/>
</dbReference>
<gene>
    <name evidence="4" type="ORF">LX66_3963</name>
</gene>
<dbReference type="InterPro" id="IPR052169">
    <property type="entry name" value="CW_Biosynth-Accessory"/>
</dbReference>
<reference evidence="4 5" key="1">
    <citation type="journal article" date="2013" name="Stand. Genomic Sci.">
        <title>Genomic Encyclopedia of Type Strains, Phase I: The one thousand microbial genomes (KMG-I) project.</title>
        <authorList>
            <person name="Kyrpides N.C."/>
            <person name="Woyke T."/>
            <person name="Eisen J.A."/>
            <person name="Garrity G."/>
            <person name="Lilburn T.G."/>
            <person name="Beck B.J."/>
            <person name="Whitman W.B."/>
            <person name="Hugenholtz P."/>
            <person name="Klenk H.P."/>
        </authorList>
    </citation>
    <scope>NUCLEOTIDE SEQUENCE [LARGE SCALE GENOMIC DNA]</scope>
    <source>
        <strain evidence="4 5">DSM 13484</strain>
    </source>
</reference>
<name>A0A562T1C2_CHIJA</name>
<dbReference type="InterPro" id="IPR029052">
    <property type="entry name" value="Metallo-depent_PP-like"/>
</dbReference>
<evidence type="ECO:0000259" key="3">
    <source>
        <dbReference type="SMART" id="SM00854"/>
    </source>
</evidence>
<evidence type="ECO:0000256" key="2">
    <source>
        <dbReference type="SAM" id="Phobius"/>
    </source>
</evidence>
<keyword evidence="2" id="KW-0472">Membrane</keyword>
<comment type="caution">
    <text evidence="4">The sequence shown here is derived from an EMBL/GenBank/DDBJ whole genome shotgun (WGS) entry which is preliminary data.</text>
</comment>
<dbReference type="CDD" id="cd07381">
    <property type="entry name" value="MPP_CapA"/>
    <property type="match status" value="1"/>
</dbReference>
<dbReference type="PANTHER" id="PTHR33393">
    <property type="entry name" value="POLYGLUTAMINE SYNTHESIS ACCESSORY PROTEIN RV0574C-RELATED"/>
    <property type="match status" value="1"/>
</dbReference>
<sequence>MPKTTRSTQSTRLFTFNVIGLVALPCLFTGHTAMEQPQQLPYNDTISISIVGDMMIGSSYPSPHLLPPEQEGNILQHAIPFLRETDLRIGNLESVISDSAAVYKKCGVTQCYAFCTPPKYARWYKEAGFEYLNLSNNHSYDFGPDGIQHTLAFLEQQEIRTSGVQQHPVDTLTVRNTRIGFVSFAPHNNCLDLNNDSLVQAYITELRPLCDVLLVFFHGGAEGTTRTHIPKKREYFYGQDRGDVMRFAHLCVDAGADMVIGSGPHVVRGMELYREKLIAYSLGNFATYSLFNLKHPYNLAPLLQVKITRQGVLVEHKVLSFLQHGEGIPKPDTTLQAMKLIRALSQEDFGLAAGLH</sequence>
<dbReference type="OrthoDB" id="9810906at2"/>
<dbReference type="EMBL" id="VLLG01000004">
    <property type="protein sequence ID" value="TWI86700.1"/>
    <property type="molecule type" value="Genomic_DNA"/>
</dbReference>
<keyword evidence="2" id="KW-0812">Transmembrane</keyword>
<proteinExistence type="inferred from homology"/>
<evidence type="ECO:0000256" key="1">
    <source>
        <dbReference type="ARBA" id="ARBA00005662"/>
    </source>
</evidence>
<dbReference type="Gene3D" id="3.60.21.10">
    <property type="match status" value="1"/>
</dbReference>
<evidence type="ECO:0000313" key="5">
    <source>
        <dbReference type="Proteomes" id="UP000316778"/>
    </source>
</evidence>
<keyword evidence="5" id="KW-1185">Reference proteome</keyword>
<dbReference type="SUPFAM" id="SSF56300">
    <property type="entry name" value="Metallo-dependent phosphatases"/>
    <property type="match status" value="1"/>
</dbReference>
<dbReference type="AlphaFoldDB" id="A0A562T1C2"/>
<dbReference type="InterPro" id="IPR019079">
    <property type="entry name" value="Capsule_synth_CapA"/>
</dbReference>
<feature type="transmembrane region" description="Helical" evidence="2">
    <location>
        <begin position="12"/>
        <end position="34"/>
    </location>
</feature>
<dbReference type="Pfam" id="PF09587">
    <property type="entry name" value="PGA_cap"/>
    <property type="match status" value="1"/>
</dbReference>
<protein>
    <submittedName>
        <fullName evidence="4">Capsule synthesis protein PGA_cap</fullName>
    </submittedName>
</protein>
<organism evidence="4 5">
    <name type="scientific">Chitinophaga japonensis</name>
    <name type="common">Flexibacter japonensis</name>
    <dbReference type="NCBI Taxonomy" id="104662"/>
    <lineage>
        <taxon>Bacteria</taxon>
        <taxon>Pseudomonadati</taxon>
        <taxon>Bacteroidota</taxon>
        <taxon>Chitinophagia</taxon>
        <taxon>Chitinophagales</taxon>
        <taxon>Chitinophagaceae</taxon>
        <taxon>Chitinophaga</taxon>
    </lineage>
</organism>
<evidence type="ECO:0000313" key="4">
    <source>
        <dbReference type="EMBL" id="TWI86700.1"/>
    </source>
</evidence>
<dbReference type="RefSeq" id="WP_145716702.1">
    <property type="nucleotide sequence ID" value="NZ_BAAAFY010000004.1"/>
</dbReference>
<keyword evidence="2" id="KW-1133">Transmembrane helix</keyword>
<comment type="similarity">
    <text evidence="1">Belongs to the CapA family.</text>
</comment>
<feature type="domain" description="Capsule synthesis protein CapA" evidence="3">
    <location>
        <begin position="47"/>
        <end position="289"/>
    </location>
</feature>
<dbReference type="PANTHER" id="PTHR33393:SF11">
    <property type="entry name" value="POLYGLUTAMINE SYNTHESIS ACCESSORY PROTEIN RV0574C-RELATED"/>
    <property type="match status" value="1"/>
</dbReference>
<accession>A0A562T1C2</accession>